<dbReference type="GO" id="GO:0004058">
    <property type="term" value="F:aromatic-L-amino-acid decarboxylase activity"/>
    <property type="evidence" value="ECO:0007669"/>
    <property type="project" value="UniProtKB-EC"/>
</dbReference>
<dbReference type="Pfam" id="PF00282">
    <property type="entry name" value="Pyridoxal_deC"/>
    <property type="match status" value="1"/>
</dbReference>
<keyword evidence="3" id="KW-0210">Decarboxylase</keyword>
<dbReference type="Gene3D" id="3.90.1150.10">
    <property type="entry name" value="Aspartate Aminotransferase, domain 1"/>
    <property type="match status" value="1"/>
</dbReference>
<dbReference type="PANTHER" id="PTHR11999:SF169">
    <property type="entry name" value="TYROSINE DECARBOXYLASE 1-LIKE"/>
    <property type="match status" value="1"/>
</dbReference>
<dbReference type="EMBL" id="EQ976840">
    <property type="protein sequence ID" value="EEF26634.1"/>
    <property type="molecule type" value="Genomic_DNA"/>
</dbReference>
<dbReference type="eggNOG" id="KOG0628">
    <property type="taxonomic scope" value="Eukaryota"/>
</dbReference>
<dbReference type="GO" id="GO:0019752">
    <property type="term" value="P:carboxylic acid metabolic process"/>
    <property type="evidence" value="ECO:0007669"/>
    <property type="project" value="InterPro"/>
</dbReference>
<evidence type="ECO:0000256" key="1">
    <source>
        <dbReference type="ARBA" id="ARBA00001933"/>
    </source>
</evidence>
<dbReference type="STRING" id="3988.B9TBY0"/>
<dbReference type="SUPFAM" id="SSF53383">
    <property type="entry name" value="PLP-dependent transferases"/>
    <property type="match status" value="1"/>
</dbReference>
<feature type="non-terminal residue" evidence="7">
    <location>
        <position position="174"/>
    </location>
</feature>
<evidence type="ECO:0000256" key="5">
    <source>
        <dbReference type="ARBA" id="ARBA00023239"/>
    </source>
</evidence>
<sequence length="174" mass="19931">MDCCCLWVKQPDSLVDSLSIEPEYLRNTASESGAVIDYKDWQIALSRRFRAIKLWVVIRRHGLATLMHHIRSDVNMAKRFESLVANDKRFEIVVPRKFALVCFRLKPKDGANSSDELNRRLLAMVNQSGRAFLTHGVAGGIYFIRCAIGSTLTEERHVDDLWKLIQEKAHSMLS</sequence>
<dbReference type="EC" id="4.1.1.28" evidence="7"/>
<keyword evidence="8" id="KW-1185">Reference proteome</keyword>
<proteinExistence type="inferred from homology"/>
<name>B9TBY0_RICCO</name>
<reference evidence="8" key="1">
    <citation type="journal article" date="2010" name="Nat. Biotechnol.">
        <title>Draft genome sequence of the oilseed species Ricinus communis.</title>
        <authorList>
            <person name="Chan A.P."/>
            <person name="Crabtree J."/>
            <person name="Zhao Q."/>
            <person name="Lorenzi H."/>
            <person name="Orvis J."/>
            <person name="Puiu D."/>
            <person name="Melake-Berhan A."/>
            <person name="Jones K.M."/>
            <person name="Redman J."/>
            <person name="Chen G."/>
            <person name="Cahoon E.B."/>
            <person name="Gedil M."/>
            <person name="Stanke M."/>
            <person name="Haas B.J."/>
            <person name="Wortman J.R."/>
            <person name="Fraser-Liggett C.M."/>
            <person name="Ravel J."/>
            <person name="Rabinowicz P.D."/>
        </authorList>
    </citation>
    <scope>NUCLEOTIDE SEQUENCE [LARGE SCALE GENOMIC DNA]</scope>
    <source>
        <strain evidence="8">cv. Hale</strain>
    </source>
</reference>
<dbReference type="InterPro" id="IPR015422">
    <property type="entry name" value="PyrdxlP-dep_Trfase_small"/>
</dbReference>
<dbReference type="AlphaFoldDB" id="B9TBY0"/>
<dbReference type="InParanoid" id="B9TBY0"/>
<keyword evidence="4 6" id="KW-0663">Pyridoxal phosphate</keyword>
<dbReference type="PANTHER" id="PTHR11999">
    <property type="entry name" value="GROUP II PYRIDOXAL-5-PHOSPHATE DECARBOXYLASE"/>
    <property type="match status" value="1"/>
</dbReference>
<evidence type="ECO:0000256" key="3">
    <source>
        <dbReference type="ARBA" id="ARBA00022793"/>
    </source>
</evidence>
<comment type="cofactor">
    <cofactor evidence="1 6">
        <name>pyridoxal 5'-phosphate</name>
        <dbReference type="ChEBI" id="CHEBI:597326"/>
    </cofactor>
</comment>
<dbReference type="InterPro" id="IPR002129">
    <property type="entry name" value="PyrdxlP-dep_de-COase"/>
</dbReference>
<organism evidence="7 8">
    <name type="scientific">Ricinus communis</name>
    <name type="common">Castor bean</name>
    <dbReference type="NCBI Taxonomy" id="3988"/>
    <lineage>
        <taxon>Eukaryota</taxon>
        <taxon>Viridiplantae</taxon>
        <taxon>Streptophyta</taxon>
        <taxon>Embryophyta</taxon>
        <taxon>Tracheophyta</taxon>
        <taxon>Spermatophyta</taxon>
        <taxon>Magnoliopsida</taxon>
        <taxon>eudicotyledons</taxon>
        <taxon>Gunneridae</taxon>
        <taxon>Pentapetalae</taxon>
        <taxon>rosids</taxon>
        <taxon>fabids</taxon>
        <taxon>Malpighiales</taxon>
        <taxon>Euphorbiaceae</taxon>
        <taxon>Acalyphoideae</taxon>
        <taxon>Acalypheae</taxon>
        <taxon>Ricinus</taxon>
    </lineage>
</organism>
<accession>B9TBY0</accession>
<dbReference type="Proteomes" id="UP000008311">
    <property type="component" value="Unassembled WGS sequence"/>
</dbReference>
<dbReference type="InterPro" id="IPR010977">
    <property type="entry name" value="Aromatic_deC"/>
</dbReference>
<evidence type="ECO:0000256" key="2">
    <source>
        <dbReference type="ARBA" id="ARBA00009533"/>
    </source>
</evidence>
<evidence type="ECO:0000256" key="4">
    <source>
        <dbReference type="ARBA" id="ARBA00022898"/>
    </source>
</evidence>
<dbReference type="GO" id="GO:0030170">
    <property type="term" value="F:pyridoxal phosphate binding"/>
    <property type="evidence" value="ECO:0007669"/>
    <property type="project" value="InterPro"/>
</dbReference>
<keyword evidence="5 6" id="KW-0456">Lyase</keyword>
<protein>
    <submittedName>
        <fullName evidence="7">Aromatic amino acid decarboxylase, putative</fullName>
        <ecNumber evidence="7">4.1.1.28</ecNumber>
    </submittedName>
</protein>
<dbReference type="InterPro" id="IPR015421">
    <property type="entry name" value="PyrdxlP-dep_Trfase_major"/>
</dbReference>
<gene>
    <name evidence="7" type="ORF">RCOM_0036170</name>
</gene>
<dbReference type="InterPro" id="IPR015424">
    <property type="entry name" value="PyrdxlP-dep_Trfase"/>
</dbReference>
<evidence type="ECO:0000256" key="6">
    <source>
        <dbReference type="RuleBase" id="RU000382"/>
    </source>
</evidence>
<dbReference type="Gene3D" id="3.40.640.10">
    <property type="entry name" value="Type I PLP-dependent aspartate aminotransferase-like (Major domain)"/>
    <property type="match status" value="1"/>
</dbReference>
<evidence type="ECO:0000313" key="8">
    <source>
        <dbReference type="Proteomes" id="UP000008311"/>
    </source>
</evidence>
<evidence type="ECO:0000313" key="7">
    <source>
        <dbReference type="EMBL" id="EEF26634.1"/>
    </source>
</evidence>
<comment type="similarity">
    <text evidence="2 6">Belongs to the group II decarboxylase family.</text>
</comment>